<feature type="compositionally biased region" description="Polar residues" evidence="7">
    <location>
        <begin position="9"/>
        <end position="21"/>
    </location>
</feature>
<keyword evidence="4" id="KW-0029">Amino-acid transport</keyword>
<reference evidence="10" key="2">
    <citation type="submission" date="2021-03" db="UniProtKB">
        <authorList>
            <consortium name="EnsemblPlants"/>
        </authorList>
    </citation>
    <scope>IDENTIFICATION</scope>
</reference>
<feature type="transmembrane region" description="Helical" evidence="8">
    <location>
        <begin position="59"/>
        <end position="81"/>
    </location>
</feature>
<evidence type="ECO:0000313" key="10">
    <source>
        <dbReference type="EnsemblPlants" id="AUR62029847-RA:cds"/>
    </source>
</evidence>
<proteinExistence type="predicted"/>
<dbReference type="Gramene" id="AUR62029847-RA">
    <property type="protein sequence ID" value="AUR62029847-RA:cds"/>
    <property type="gene ID" value="AUR62029847"/>
</dbReference>
<organism evidence="10 11">
    <name type="scientific">Chenopodium quinoa</name>
    <name type="common">Quinoa</name>
    <dbReference type="NCBI Taxonomy" id="63459"/>
    <lineage>
        <taxon>Eukaryota</taxon>
        <taxon>Viridiplantae</taxon>
        <taxon>Streptophyta</taxon>
        <taxon>Embryophyta</taxon>
        <taxon>Tracheophyta</taxon>
        <taxon>Spermatophyta</taxon>
        <taxon>Magnoliopsida</taxon>
        <taxon>eudicotyledons</taxon>
        <taxon>Gunneridae</taxon>
        <taxon>Pentapetalae</taxon>
        <taxon>Caryophyllales</taxon>
        <taxon>Chenopodiaceae</taxon>
        <taxon>Chenopodioideae</taxon>
        <taxon>Atripliceae</taxon>
        <taxon>Chenopodium</taxon>
    </lineage>
</organism>
<evidence type="ECO:0000256" key="8">
    <source>
        <dbReference type="SAM" id="Phobius"/>
    </source>
</evidence>
<keyword evidence="6 8" id="KW-0472">Membrane</keyword>
<name>A0A803MI99_CHEQI</name>
<feature type="transmembrane region" description="Helical" evidence="8">
    <location>
        <begin position="290"/>
        <end position="311"/>
    </location>
</feature>
<dbReference type="Pfam" id="PF01490">
    <property type="entry name" value="Aa_trans"/>
    <property type="match status" value="1"/>
</dbReference>
<evidence type="ECO:0000256" key="1">
    <source>
        <dbReference type="ARBA" id="ARBA00004370"/>
    </source>
</evidence>
<evidence type="ECO:0000313" key="11">
    <source>
        <dbReference type="Proteomes" id="UP000596660"/>
    </source>
</evidence>
<evidence type="ECO:0000259" key="9">
    <source>
        <dbReference type="Pfam" id="PF01490"/>
    </source>
</evidence>
<feature type="region of interest" description="Disordered" evidence="7">
    <location>
        <begin position="1"/>
        <end position="21"/>
    </location>
</feature>
<keyword evidence="2" id="KW-0813">Transport</keyword>
<evidence type="ECO:0000256" key="2">
    <source>
        <dbReference type="ARBA" id="ARBA00022448"/>
    </source>
</evidence>
<dbReference type="Gene3D" id="1.20.1740.10">
    <property type="entry name" value="Amino acid/polyamine transporter I"/>
    <property type="match status" value="1"/>
</dbReference>
<evidence type="ECO:0000256" key="6">
    <source>
        <dbReference type="ARBA" id="ARBA00023136"/>
    </source>
</evidence>
<feature type="transmembrane region" description="Helical" evidence="8">
    <location>
        <begin position="87"/>
        <end position="106"/>
    </location>
</feature>
<evidence type="ECO:0000256" key="4">
    <source>
        <dbReference type="ARBA" id="ARBA00022970"/>
    </source>
</evidence>
<keyword evidence="3 8" id="KW-0812">Transmembrane</keyword>
<feature type="transmembrane region" description="Helical" evidence="8">
    <location>
        <begin position="246"/>
        <end position="269"/>
    </location>
</feature>
<dbReference type="GO" id="GO:0006865">
    <property type="term" value="P:amino acid transport"/>
    <property type="evidence" value="ECO:0007669"/>
    <property type="project" value="UniProtKB-KW"/>
</dbReference>
<keyword evidence="11" id="KW-1185">Reference proteome</keyword>
<keyword evidence="5 8" id="KW-1133">Transmembrane helix</keyword>
<dbReference type="PANTHER" id="PTHR48017">
    <property type="entry name" value="OS05G0424000 PROTEIN-RELATED"/>
    <property type="match status" value="1"/>
</dbReference>
<comment type="subcellular location">
    <subcellularLocation>
        <location evidence="1">Membrane</location>
    </subcellularLocation>
</comment>
<accession>A0A803MI99</accession>
<feature type="transmembrane region" description="Helical" evidence="8">
    <location>
        <begin position="331"/>
        <end position="350"/>
    </location>
</feature>
<dbReference type="Proteomes" id="UP000596660">
    <property type="component" value="Unplaced"/>
</dbReference>
<protein>
    <recommendedName>
        <fullName evidence="9">Amino acid transporter transmembrane domain-containing protein</fullName>
    </recommendedName>
</protein>
<dbReference type="AlphaFoldDB" id="A0A803MI99"/>
<feature type="transmembrane region" description="Helical" evidence="8">
    <location>
        <begin position="177"/>
        <end position="193"/>
    </location>
</feature>
<reference evidence="10" key="1">
    <citation type="journal article" date="2017" name="Nature">
        <title>The genome of Chenopodium quinoa.</title>
        <authorList>
            <person name="Jarvis D.E."/>
            <person name="Ho Y.S."/>
            <person name="Lightfoot D.J."/>
            <person name="Schmoeckel S.M."/>
            <person name="Li B."/>
            <person name="Borm T.J.A."/>
            <person name="Ohyanagi H."/>
            <person name="Mineta K."/>
            <person name="Michell C.T."/>
            <person name="Saber N."/>
            <person name="Kharbatia N.M."/>
            <person name="Rupper R.R."/>
            <person name="Sharp A.R."/>
            <person name="Dally N."/>
            <person name="Boughton B.A."/>
            <person name="Woo Y.H."/>
            <person name="Gao G."/>
            <person name="Schijlen E.G.W.M."/>
            <person name="Guo X."/>
            <person name="Momin A.A."/>
            <person name="Negrao S."/>
            <person name="Al-Babili S."/>
            <person name="Gehring C."/>
            <person name="Roessner U."/>
            <person name="Jung C."/>
            <person name="Murphy K."/>
            <person name="Arold S.T."/>
            <person name="Gojobori T."/>
            <person name="van der Linden C.G."/>
            <person name="van Loo E.N."/>
            <person name="Jellen E.N."/>
            <person name="Maughan P.J."/>
            <person name="Tester M."/>
        </authorList>
    </citation>
    <scope>NUCLEOTIDE SEQUENCE [LARGE SCALE GENOMIC DNA]</scope>
    <source>
        <strain evidence="10">cv. PI 614886</strain>
    </source>
</reference>
<dbReference type="EnsemblPlants" id="AUR62029847-RA">
    <property type="protein sequence ID" value="AUR62029847-RA:cds"/>
    <property type="gene ID" value="AUR62029847"/>
</dbReference>
<sequence length="432" mass="48865">MEGVEKNENTSLDIESGGEKNQNVMFDSNINVGEKNQNVEVDNNVNNELPVASNRKGKWWYAAIHNVTAMVGAGILGLPYAMSQLGWGPGVTILLLSWIVTLYTLWQMVEMHEIVPGKRFDRYYELGQYAFGENFGLWFIVAQQIMVQVGCDIVYMITGGTSLMKVYSILLPNGTPIRRTYFIMIYAFIQFFLSNLPNFNSITGISFVAAIMSLSYSAIAWIASSIKGVQLDTSYGSRYSTDASHIFGFLSGLGTISFAFSGHNVVLEIQATLPSTPEKPSKLSMWKGSLAAYIMVMLCYFPVAFVGYFVFGRVVEDNIMVSLDKPNWLIVIANVFVVIHVIGSYQVYAMPMFDMLESFLTLKMKRKPSKMIRLVTRSTYVVTLHNVVDNLQTQEIQLILVLQLVLHYIWRITDDLSPHWRCKRYHNASWIV</sequence>
<dbReference type="InterPro" id="IPR013057">
    <property type="entry name" value="AA_transpt_TM"/>
</dbReference>
<evidence type="ECO:0000256" key="3">
    <source>
        <dbReference type="ARBA" id="ARBA00022692"/>
    </source>
</evidence>
<feature type="domain" description="Amino acid transporter transmembrane" evidence="9">
    <location>
        <begin position="56"/>
        <end position="384"/>
    </location>
</feature>
<feature type="transmembrane region" description="Helical" evidence="8">
    <location>
        <begin position="135"/>
        <end position="157"/>
    </location>
</feature>
<evidence type="ECO:0000256" key="5">
    <source>
        <dbReference type="ARBA" id="ARBA00022989"/>
    </source>
</evidence>
<dbReference type="GO" id="GO:0016020">
    <property type="term" value="C:membrane"/>
    <property type="evidence" value="ECO:0007669"/>
    <property type="project" value="UniProtKB-SubCell"/>
</dbReference>
<evidence type="ECO:0000256" key="7">
    <source>
        <dbReference type="SAM" id="MobiDB-lite"/>
    </source>
</evidence>
<feature type="transmembrane region" description="Helical" evidence="8">
    <location>
        <begin position="205"/>
        <end position="226"/>
    </location>
</feature>